<feature type="domain" description="Helicase-associated" evidence="1">
    <location>
        <begin position="372"/>
        <end position="455"/>
    </location>
</feature>
<dbReference type="PANTHER" id="PTHR18934">
    <property type="entry name" value="ATP-DEPENDENT RNA HELICASE"/>
    <property type="match status" value="1"/>
</dbReference>
<dbReference type="STRING" id="1284197.S8A7C3"/>
<organism evidence="2 3">
    <name type="scientific">Dactylellina haptotyla (strain CBS 200.50)</name>
    <name type="common">Nematode-trapping fungus</name>
    <name type="synonym">Monacrosporium haptotylum</name>
    <dbReference type="NCBI Taxonomy" id="1284197"/>
    <lineage>
        <taxon>Eukaryota</taxon>
        <taxon>Fungi</taxon>
        <taxon>Dikarya</taxon>
        <taxon>Ascomycota</taxon>
        <taxon>Pezizomycotina</taxon>
        <taxon>Orbiliomycetes</taxon>
        <taxon>Orbiliales</taxon>
        <taxon>Orbiliaceae</taxon>
        <taxon>Dactylellina</taxon>
    </lineage>
</organism>
<dbReference type="EMBL" id="AQGS01000762">
    <property type="protein sequence ID" value="EPS37046.1"/>
    <property type="molecule type" value="Genomic_DNA"/>
</dbReference>
<dbReference type="InterPro" id="IPR011709">
    <property type="entry name" value="DEAD-box_helicase_OB_fold"/>
</dbReference>
<evidence type="ECO:0000259" key="1">
    <source>
        <dbReference type="SMART" id="SM00847"/>
    </source>
</evidence>
<dbReference type="Gene3D" id="3.40.50.300">
    <property type="entry name" value="P-loop containing nucleotide triphosphate hydrolases"/>
    <property type="match status" value="2"/>
</dbReference>
<evidence type="ECO:0000313" key="2">
    <source>
        <dbReference type="EMBL" id="EPS37046.1"/>
    </source>
</evidence>
<keyword evidence="3" id="KW-1185">Reference proteome</keyword>
<reference evidence="3" key="2">
    <citation type="submission" date="2013-04" db="EMBL/GenBank/DDBJ databases">
        <title>Genomic mechanisms accounting for the adaptation to parasitism in nematode-trapping fungi.</title>
        <authorList>
            <person name="Ahren D.G."/>
        </authorList>
    </citation>
    <scope>NUCLEOTIDE SEQUENCE [LARGE SCALE GENOMIC DNA]</scope>
    <source>
        <strain evidence="3">CBS 200.50</strain>
    </source>
</reference>
<dbReference type="GO" id="GO:0003723">
    <property type="term" value="F:RNA binding"/>
    <property type="evidence" value="ECO:0007669"/>
    <property type="project" value="TreeGrafter"/>
</dbReference>
<dbReference type="HOGENOM" id="CLU_001832_5_11_1"/>
<protein>
    <recommendedName>
        <fullName evidence="1">Helicase-associated domain-containing protein</fullName>
    </recommendedName>
</protein>
<accession>S8A7C3</accession>
<dbReference type="eggNOG" id="KOG0922">
    <property type="taxonomic scope" value="Eukaryota"/>
</dbReference>
<dbReference type="OMA" id="FHEVMET"/>
<dbReference type="SUPFAM" id="SSF52540">
    <property type="entry name" value="P-loop containing nucleoside triphosphate hydrolases"/>
    <property type="match status" value="1"/>
</dbReference>
<reference evidence="2 3" key="1">
    <citation type="journal article" date="2013" name="PLoS Genet.">
        <title>Genomic mechanisms accounting for the adaptation to parasitism in nematode-trapping fungi.</title>
        <authorList>
            <person name="Meerupati T."/>
            <person name="Andersson K.M."/>
            <person name="Friman E."/>
            <person name="Kumar D."/>
            <person name="Tunlid A."/>
            <person name="Ahren D."/>
        </authorList>
    </citation>
    <scope>NUCLEOTIDE SEQUENCE [LARGE SCALE GENOMIC DNA]</scope>
    <source>
        <strain evidence="2 3">CBS 200.50</strain>
    </source>
</reference>
<sequence>MEKIDKIAAQKAVDDNNITLWMSVTGNSARKLPAFLLDAGWADTGGIICCVHDDDMLSTGHDLFGYSISFEDTTSQRSKVVHVTTDLLIQGALVDPLLSRYSVLILQECHLRTIQIDVILGLLKKILKRRDDLRLLVSAATPECLDFISAYLPESRIISLETSTYPVDLHHTLSDIHNYMDTALETVLSSIGANSTGITAMFMPTQDGKRVYKELHGAPRFVESTAKLGFAFCLIDWMHLEHHILDSGTYDYVIVTSLPAELIARRVPVSTVIDSGFQELVFSRYGYAKMTKIVPVSQETANLRARIGGLTGSGKCFRLFTASTFEKLEKFELPEIWRLPLDHCILQLKSLGIDNTLRFDYPSPPPSAAVAEAMDRLALLGAIDSETRLTKPFGEQAAQLPLNPLHAMLLISSLEQGCFEQIATIIAVWLTKGEFFDHENSLPFIAQEGDALTWLNIYEGFVKAGPTRIAWCRKYSLDERRLSRAVHVRQQLLRILERRGIMAPKTELATSTTIRKCIAFVYKQNYASQAPDGSYRTANRSLTVKVHPSSVLYNRKGKWIVFEDTLENDGELFIKNLSTIEEEWMNS</sequence>
<dbReference type="Pfam" id="PF07717">
    <property type="entry name" value="OB_NTP_bind"/>
    <property type="match status" value="1"/>
</dbReference>
<dbReference type="OrthoDB" id="10253254at2759"/>
<dbReference type="InterPro" id="IPR027417">
    <property type="entry name" value="P-loop_NTPase"/>
</dbReference>
<dbReference type="SMART" id="SM00847">
    <property type="entry name" value="HA2"/>
    <property type="match status" value="1"/>
</dbReference>
<dbReference type="InterPro" id="IPR007502">
    <property type="entry name" value="Helicase-assoc_dom"/>
</dbReference>
<name>S8A7C3_DACHA</name>
<dbReference type="Proteomes" id="UP000015100">
    <property type="component" value="Unassembled WGS sequence"/>
</dbReference>
<gene>
    <name evidence="2" type="ORF">H072_9340</name>
</gene>
<dbReference type="AlphaFoldDB" id="S8A7C3"/>
<evidence type="ECO:0000313" key="3">
    <source>
        <dbReference type="Proteomes" id="UP000015100"/>
    </source>
</evidence>
<dbReference type="PANTHER" id="PTHR18934:SF136">
    <property type="entry name" value="ATP-DEPENDENT RNA HELICASE DHX35-RELATED"/>
    <property type="match status" value="1"/>
</dbReference>
<dbReference type="Gene3D" id="1.20.120.1080">
    <property type="match status" value="1"/>
</dbReference>
<proteinExistence type="predicted"/>
<comment type="caution">
    <text evidence="2">The sequence shown here is derived from an EMBL/GenBank/DDBJ whole genome shotgun (WGS) entry which is preliminary data.</text>
</comment>
<dbReference type="GO" id="GO:0004386">
    <property type="term" value="F:helicase activity"/>
    <property type="evidence" value="ECO:0007669"/>
    <property type="project" value="TreeGrafter"/>
</dbReference>